<organism evidence="2 3">
    <name type="scientific">Streptomyces sp. 900105245</name>
    <dbReference type="NCBI Taxonomy" id="3154379"/>
    <lineage>
        <taxon>Bacteria</taxon>
        <taxon>Bacillati</taxon>
        <taxon>Actinomycetota</taxon>
        <taxon>Actinomycetes</taxon>
        <taxon>Kitasatosporales</taxon>
        <taxon>Streptomycetaceae</taxon>
        <taxon>Streptomyces</taxon>
    </lineage>
</organism>
<feature type="region of interest" description="Disordered" evidence="1">
    <location>
        <begin position="63"/>
        <end position="90"/>
    </location>
</feature>
<comment type="caution">
    <text evidence="2">The sequence shown here is derived from an EMBL/GenBank/DDBJ whole genome shotgun (WGS) entry which is preliminary data.</text>
</comment>
<gene>
    <name evidence="2" type="ORF">ABT272_28330</name>
</gene>
<sequence>MNHRTLPSAPALTRAQYSGWACCWCGCSLLRSGGISAGIARGSSGAHVLDAEVYACPACAATTDSRPPLQETRGAMPSTPRATVHNRRNP</sequence>
<evidence type="ECO:0000256" key="1">
    <source>
        <dbReference type="SAM" id="MobiDB-lite"/>
    </source>
</evidence>
<dbReference type="EMBL" id="JBEPAZ010000030">
    <property type="protein sequence ID" value="MER6431607.1"/>
    <property type="molecule type" value="Genomic_DNA"/>
</dbReference>
<protein>
    <submittedName>
        <fullName evidence="2">Uncharacterized protein</fullName>
    </submittedName>
</protein>
<dbReference type="RefSeq" id="WP_352064689.1">
    <property type="nucleotide sequence ID" value="NZ_JBEPAZ010000030.1"/>
</dbReference>
<proteinExistence type="predicted"/>
<reference evidence="2 3" key="1">
    <citation type="submission" date="2024-06" db="EMBL/GenBank/DDBJ databases">
        <title>The Natural Products Discovery Center: Release of the First 8490 Sequenced Strains for Exploring Actinobacteria Biosynthetic Diversity.</title>
        <authorList>
            <person name="Kalkreuter E."/>
            <person name="Kautsar S.A."/>
            <person name="Yang D."/>
            <person name="Bader C.D."/>
            <person name="Teijaro C.N."/>
            <person name="Fluegel L."/>
            <person name="Davis C.M."/>
            <person name="Simpson J.R."/>
            <person name="Lauterbach L."/>
            <person name="Steele A.D."/>
            <person name="Gui C."/>
            <person name="Meng S."/>
            <person name="Li G."/>
            <person name="Viehrig K."/>
            <person name="Ye F."/>
            <person name="Su P."/>
            <person name="Kiefer A.F."/>
            <person name="Nichols A."/>
            <person name="Cepeda A.J."/>
            <person name="Yan W."/>
            <person name="Fan B."/>
            <person name="Jiang Y."/>
            <person name="Adhikari A."/>
            <person name="Zheng C.-J."/>
            <person name="Schuster L."/>
            <person name="Cowan T.M."/>
            <person name="Smanski M.J."/>
            <person name="Chevrette M.G."/>
            <person name="De Carvalho L.P.S."/>
            <person name="Shen B."/>
        </authorList>
    </citation>
    <scope>NUCLEOTIDE SEQUENCE [LARGE SCALE GENOMIC DNA]</scope>
    <source>
        <strain evidence="2 3">NPDC001166</strain>
    </source>
</reference>
<evidence type="ECO:0000313" key="2">
    <source>
        <dbReference type="EMBL" id="MER6431607.1"/>
    </source>
</evidence>
<accession>A0ABV1UD23</accession>
<dbReference type="Proteomes" id="UP001470023">
    <property type="component" value="Unassembled WGS sequence"/>
</dbReference>
<evidence type="ECO:0000313" key="3">
    <source>
        <dbReference type="Proteomes" id="UP001470023"/>
    </source>
</evidence>
<keyword evidence="3" id="KW-1185">Reference proteome</keyword>
<name>A0ABV1UD23_9ACTN</name>